<name>A0A8S2ZPT0_9BILA</name>
<organism evidence="1 2">
    <name type="scientific">Didymodactylos carnosus</name>
    <dbReference type="NCBI Taxonomy" id="1234261"/>
    <lineage>
        <taxon>Eukaryota</taxon>
        <taxon>Metazoa</taxon>
        <taxon>Spiralia</taxon>
        <taxon>Gnathifera</taxon>
        <taxon>Rotifera</taxon>
        <taxon>Eurotatoria</taxon>
        <taxon>Bdelloidea</taxon>
        <taxon>Philodinida</taxon>
        <taxon>Philodinidae</taxon>
        <taxon>Didymodactylos</taxon>
    </lineage>
</organism>
<gene>
    <name evidence="1" type="ORF">SRO942_LOCUS50347</name>
</gene>
<evidence type="ECO:0000313" key="1">
    <source>
        <dbReference type="EMBL" id="CAF4648903.1"/>
    </source>
</evidence>
<dbReference type="Proteomes" id="UP000681722">
    <property type="component" value="Unassembled WGS sequence"/>
</dbReference>
<evidence type="ECO:0000313" key="2">
    <source>
        <dbReference type="Proteomes" id="UP000681722"/>
    </source>
</evidence>
<feature type="non-terminal residue" evidence="1">
    <location>
        <position position="10"/>
    </location>
</feature>
<comment type="caution">
    <text evidence="1">The sequence shown here is derived from an EMBL/GenBank/DDBJ whole genome shotgun (WGS) entry which is preliminary data.</text>
</comment>
<dbReference type="EMBL" id="CAJOBC010141895">
    <property type="protein sequence ID" value="CAF4648903.1"/>
    <property type="molecule type" value="Genomic_DNA"/>
</dbReference>
<proteinExistence type="predicted"/>
<accession>A0A8S2ZPT0</accession>
<reference evidence="1" key="1">
    <citation type="submission" date="2021-02" db="EMBL/GenBank/DDBJ databases">
        <authorList>
            <person name="Nowell W R."/>
        </authorList>
    </citation>
    <scope>NUCLEOTIDE SEQUENCE</scope>
</reference>
<protein>
    <submittedName>
        <fullName evidence="1">Uncharacterized protein</fullName>
    </submittedName>
</protein>
<sequence length="10" mass="1059">MFDASASMLS</sequence>